<evidence type="ECO:0000256" key="2">
    <source>
        <dbReference type="ARBA" id="ARBA00022448"/>
    </source>
</evidence>
<dbReference type="AlphaFoldDB" id="A0A7J7IUD1"/>
<accession>A0A7J7IUD1</accession>
<feature type="transmembrane region" description="Helical" evidence="13">
    <location>
        <begin position="449"/>
        <end position="474"/>
    </location>
</feature>
<dbReference type="InterPro" id="IPR011333">
    <property type="entry name" value="SKP1/BTB/POZ_sf"/>
</dbReference>
<feature type="transmembrane region" description="Helical" evidence="13">
    <location>
        <begin position="289"/>
        <end position="311"/>
    </location>
</feature>
<dbReference type="PANTHER" id="PTHR11537:SF252">
    <property type="entry name" value="POTASSIUM VOLTAGE-GATED CHANNEL PROTEIN SHAW"/>
    <property type="match status" value="1"/>
</dbReference>
<reference evidence="15" key="1">
    <citation type="submission" date="2020-06" db="EMBL/GenBank/DDBJ databases">
        <title>Draft genome of Bugula neritina, a colonial animal packing powerful symbionts and potential medicines.</title>
        <authorList>
            <person name="Rayko M."/>
        </authorList>
    </citation>
    <scope>NUCLEOTIDE SEQUENCE [LARGE SCALE GENOMIC DNA]</scope>
    <source>
        <strain evidence="15">Kwan_BN1</strain>
    </source>
</reference>
<dbReference type="InterPro" id="IPR005821">
    <property type="entry name" value="Ion_trans_dom"/>
</dbReference>
<dbReference type="Pfam" id="PF00520">
    <property type="entry name" value="Ion_trans"/>
    <property type="match status" value="1"/>
</dbReference>
<dbReference type="GO" id="GO:0032590">
    <property type="term" value="C:dendrite membrane"/>
    <property type="evidence" value="ECO:0007669"/>
    <property type="project" value="TreeGrafter"/>
</dbReference>
<comment type="caution">
    <text evidence="15">The sequence shown here is derived from an EMBL/GenBank/DDBJ whole genome shotgun (WGS) entry which is preliminary data.</text>
</comment>
<evidence type="ECO:0000256" key="12">
    <source>
        <dbReference type="SAM" id="MobiDB-lite"/>
    </source>
</evidence>
<evidence type="ECO:0000313" key="15">
    <source>
        <dbReference type="EMBL" id="KAF6017126.1"/>
    </source>
</evidence>
<organism evidence="15 16">
    <name type="scientific">Bugula neritina</name>
    <name type="common">Brown bryozoan</name>
    <name type="synonym">Sertularia neritina</name>
    <dbReference type="NCBI Taxonomy" id="10212"/>
    <lineage>
        <taxon>Eukaryota</taxon>
        <taxon>Metazoa</taxon>
        <taxon>Spiralia</taxon>
        <taxon>Lophotrochozoa</taxon>
        <taxon>Bryozoa</taxon>
        <taxon>Gymnolaemata</taxon>
        <taxon>Cheilostomatida</taxon>
        <taxon>Flustrina</taxon>
        <taxon>Buguloidea</taxon>
        <taxon>Bugulidae</taxon>
        <taxon>Bugula</taxon>
    </lineage>
</organism>
<dbReference type="Gene3D" id="1.20.120.350">
    <property type="entry name" value="Voltage-gated potassium channels. Chain C"/>
    <property type="match status" value="1"/>
</dbReference>
<feature type="transmembrane region" description="Helical" evidence="13">
    <location>
        <begin position="396"/>
        <end position="417"/>
    </location>
</feature>
<evidence type="ECO:0000256" key="8">
    <source>
        <dbReference type="ARBA" id="ARBA00022989"/>
    </source>
</evidence>
<dbReference type="PANTHER" id="PTHR11537">
    <property type="entry name" value="VOLTAGE-GATED POTASSIUM CHANNEL"/>
    <property type="match status" value="1"/>
</dbReference>
<evidence type="ECO:0000256" key="4">
    <source>
        <dbReference type="ARBA" id="ARBA00022692"/>
    </source>
</evidence>
<comment type="subcellular location">
    <subcellularLocation>
        <location evidence="1">Membrane</location>
        <topology evidence="1">Multi-pass membrane protein</topology>
    </subcellularLocation>
</comment>
<keyword evidence="5" id="KW-0631">Potassium channel</keyword>
<dbReference type="GO" id="GO:0008076">
    <property type="term" value="C:voltage-gated potassium channel complex"/>
    <property type="evidence" value="ECO:0007669"/>
    <property type="project" value="InterPro"/>
</dbReference>
<dbReference type="InterPro" id="IPR027359">
    <property type="entry name" value="Volt_channel_dom_sf"/>
</dbReference>
<evidence type="ECO:0000256" key="1">
    <source>
        <dbReference type="ARBA" id="ARBA00004141"/>
    </source>
</evidence>
<dbReference type="InterPro" id="IPR003968">
    <property type="entry name" value="K_chnl_volt-dep_Kv"/>
</dbReference>
<dbReference type="Pfam" id="PF02214">
    <property type="entry name" value="BTB_2"/>
    <property type="match status" value="1"/>
</dbReference>
<keyword evidence="16" id="KW-1185">Reference proteome</keyword>
<dbReference type="GO" id="GO:0001508">
    <property type="term" value="P:action potential"/>
    <property type="evidence" value="ECO:0007669"/>
    <property type="project" value="TreeGrafter"/>
</dbReference>
<proteinExistence type="predicted"/>
<dbReference type="SUPFAM" id="SSF81324">
    <property type="entry name" value="Voltage-gated potassium channels"/>
    <property type="match status" value="1"/>
</dbReference>
<sequence length="614" mass="70109">MGTVMPIDKTVPPMEILDNCGFHQTAATVVLLSLAAASSDLFKLCTSRKISTASMRIEVMPRQPSKETVVINVGGVCHKTCWDTLEKIPGTRLSALAKLKEHDESYDSISKEYYFDRNPEAFLSILEYYRSDELHMTNNLCGNAMKKELQFWGLMENEIEACCWGEYSKFLDHRETLANLDTTFGGSQIEPEELNRLTKWKRFQIQVWNHLEYPSYSRGAKAIMFLSIFVVMISILSFICESHYWFQVYSNDSTTRAEDPEQYYPAASKQVCCHDAVEREYPETRTVKYLTYIEWSCLLYFILELVIRFIFAPEKCAFVKSLLNIIDIICIVPQMISILLEYLEPTLGSDAGKAGDILQITNILRTVRVLRIFKLMKHYSAFKVLAYTIKVSTKELLLMVVFLMSGVMIFASVIYYAEPKNFTSIPIGIWWALVTMTTVGYGDRVPKSLLGYLIGCLSVIGGVLVIAFTVPIVVNNFTLYYSHANSRAKLPMTFKKPREKRQKSVSVSPSFNALPERDVDTPVSEFTEESNISASYNNNLNIATDKSTPGKPCNAEGASSPKMKPLKVTNFHEQEARHIVDTFAKTNQTMMNERRKQYMMAFKRYEHRKNAPKK</sequence>
<keyword evidence="11" id="KW-0407">Ion channel</keyword>
<dbReference type="PRINTS" id="PR01491">
    <property type="entry name" value="KVCHANNEL"/>
</dbReference>
<dbReference type="PRINTS" id="PR01498">
    <property type="entry name" value="SHAWCHANNEL"/>
</dbReference>
<dbReference type="GO" id="GO:0043679">
    <property type="term" value="C:axon terminus"/>
    <property type="evidence" value="ECO:0007669"/>
    <property type="project" value="TreeGrafter"/>
</dbReference>
<evidence type="ECO:0000256" key="6">
    <source>
        <dbReference type="ARBA" id="ARBA00022882"/>
    </source>
</evidence>
<protein>
    <recommendedName>
        <fullName evidence="14">BTB domain-containing protein</fullName>
    </recommendedName>
</protein>
<dbReference type="GO" id="GO:0005251">
    <property type="term" value="F:delayed rectifier potassium channel activity"/>
    <property type="evidence" value="ECO:0007669"/>
    <property type="project" value="TreeGrafter"/>
</dbReference>
<dbReference type="InterPro" id="IPR003974">
    <property type="entry name" value="K_chnl_volt-dep_Kv3"/>
</dbReference>
<evidence type="ECO:0000259" key="14">
    <source>
        <dbReference type="SMART" id="SM00225"/>
    </source>
</evidence>
<dbReference type="Proteomes" id="UP000593567">
    <property type="component" value="Unassembled WGS sequence"/>
</dbReference>
<dbReference type="GO" id="GO:0045211">
    <property type="term" value="C:postsynaptic membrane"/>
    <property type="evidence" value="ECO:0007669"/>
    <property type="project" value="TreeGrafter"/>
</dbReference>
<evidence type="ECO:0000256" key="13">
    <source>
        <dbReference type="SAM" id="Phobius"/>
    </source>
</evidence>
<evidence type="ECO:0000256" key="9">
    <source>
        <dbReference type="ARBA" id="ARBA00023065"/>
    </source>
</evidence>
<evidence type="ECO:0000256" key="7">
    <source>
        <dbReference type="ARBA" id="ARBA00022958"/>
    </source>
</evidence>
<dbReference type="SMART" id="SM00225">
    <property type="entry name" value="BTB"/>
    <property type="match status" value="1"/>
</dbReference>
<dbReference type="PRINTS" id="PR00169">
    <property type="entry name" value="KCHANNEL"/>
</dbReference>
<dbReference type="FunFam" id="1.10.287.70:FF:000028">
    <property type="entry name" value="potassium voltage-gated channel subfamily D member 3"/>
    <property type="match status" value="1"/>
</dbReference>
<keyword evidence="8 13" id="KW-1133">Transmembrane helix</keyword>
<dbReference type="Gene3D" id="1.10.287.70">
    <property type="match status" value="1"/>
</dbReference>
<dbReference type="GO" id="GO:0051260">
    <property type="term" value="P:protein homooligomerization"/>
    <property type="evidence" value="ECO:0007669"/>
    <property type="project" value="InterPro"/>
</dbReference>
<keyword evidence="7" id="KW-0630">Potassium</keyword>
<dbReference type="GO" id="GO:0032809">
    <property type="term" value="C:neuronal cell body membrane"/>
    <property type="evidence" value="ECO:0007669"/>
    <property type="project" value="TreeGrafter"/>
</dbReference>
<gene>
    <name evidence="15" type="ORF">EB796_024577</name>
</gene>
<keyword evidence="10 13" id="KW-0472">Membrane</keyword>
<dbReference type="OrthoDB" id="10025005at2759"/>
<feature type="domain" description="BTB" evidence="14">
    <location>
        <begin position="67"/>
        <end position="170"/>
    </location>
</feature>
<evidence type="ECO:0000256" key="11">
    <source>
        <dbReference type="ARBA" id="ARBA00023303"/>
    </source>
</evidence>
<keyword evidence="2" id="KW-0813">Transport</keyword>
<dbReference type="Gene3D" id="3.30.710.10">
    <property type="entry name" value="Potassium Channel Kv1.1, Chain A"/>
    <property type="match status" value="1"/>
</dbReference>
<feature type="transmembrane region" description="Helical" evidence="13">
    <location>
        <begin position="423"/>
        <end position="442"/>
    </location>
</feature>
<feature type="transmembrane region" description="Helical" evidence="13">
    <location>
        <begin position="223"/>
        <end position="246"/>
    </location>
</feature>
<dbReference type="InterPro" id="IPR000210">
    <property type="entry name" value="BTB/POZ_dom"/>
</dbReference>
<keyword evidence="3" id="KW-0633">Potassium transport</keyword>
<evidence type="ECO:0000313" key="16">
    <source>
        <dbReference type="Proteomes" id="UP000593567"/>
    </source>
</evidence>
<dbReference type="EMBL" id="VXIV02003429">
    <property type="protein sequence ID" value="KAF6017126.1"/>
    <property type="molecule type" value="Genomic_DNA"/>
</dbReference>
<dbReference type="InterPro" id="IPR003131">
    <property type="entry name" value="T1-type_BTB"/>
</dbReference>
<keyword evidence="9" id="KW-0406">Ion transport</keyword>
<keyword evidence="6" id="KW-0851">Voltage-gated channel</keyword>
<feature type="region of interest" description="Disordered" evidence="12">
    <location>
        <begin position="543"/>
        <end position="563"/>
    </location>
</feature>
<keyword evidence="4 13" id="KW-0812">Transmembrane</keyword>
<evidence type="ECO:0000256" key="10">
    <source>
        <dbReference type="ARBA" id="ARBA00023136"/>
    </source>
</evidence>
<evidence type="ECO:0000256" key="5">
    <source>
        <dbReference type="ARBA" id="ARBA00022826"/>
    </source>
</evidence>
<name>A0A7J7IUD1_BUGNE</name>
<evidence type="ECO:0000256" key="3">
    <source>
        <dbReference type="ARBA" id="ARBA00022538"/>
    </source>
</evidence>
<dbReference type="InterPro" id="IPR028325">
    <property type="entry name" value="VG_K_chnl"/>
</dbReference>
<dbReference type="SUPFAM" id="SSF54695">
    <property type="entry name" value="POZ domain"/>
    <property type="match status" value="1"/>
</dbReference>
<dbReference type="GO" id="GO:0042734">
    <property type="term" value="C:presynaptic membrane"/>
    <property type="evidence" value="ECO:0007669"/>
    <property type="project" value="TreeGrafter"/>
</dbReference>